<evidence type="ECO:0000256" key="5">
    <source>
        <dbReference type="ARBA" id="ARBA00022989"/>
    </source>
</evidence>
<evidence type="ECO:0000256" key="3">
    <source>
        <dbReference type="ARBA" id="ARBA00022475"/>
    </source>
</evidence>
<comment type="subcellular location">
    <subcellularLocation>
        <location evidence="1">Cell membrane</location>
        <topology evidence="1">Multi-pass membrane protein</topology>
    </subcellularLocation>
</comment>
<feature type="transmembrane region" description="Helical" evidence="7">
    <location>
        <begin position="246"/>
        <end position="266"/>
    </location>
</feature>
<feature type="transmembrane region" description="Helical" evidence="7">
    <location>
        <begin position="12"/>
        <end position="29"/>
    </location>
</feature>
<feature type="transmembrane region" description="Helical" evidence="7">
    <location>
        <begin position="318"/>
        <end position="341"/>
    </location>
</feature>
<evidence type="ECO:0000313" key="9">
    <source>
        <dbReference type="EMBL" id="RGS40474.1"/>
    </source>
</evidence>
<protein>
    <submittedName>
        <fullName evidence="9">Citrate transporter</fullName>
    </submittedName>
</protein>
<dbReference type="PANTHER" id="PTHR43302:SF5">
    <property type="entry name" value="TRANSPORTER ARSB-RELATED"/>
    <property type="match status" value="1"/>
</dbReference>
<evidence type="ECO:0000256" key="1">
    <source>
        <dbReference type="ARBA" id="ARBA00004651"/>
    </source>
</evidence>
<feature type="domain" description="Citrate transporter-like" evidence="8">
    <location>
        <begin position="17"/>
        <end position="308"/>
    </location>
</feature>
<dbReference type="PANTHER" id="PTHR43302">
    <property type="entry name" value="TRANSPORTER ARSB-RELATED"/>
    <property type="match status" value="1"/>
</dbReference>
<dbReference type="GO" id="GO:0005886">
    <property type="term" value="C:plasma membrane"/>
    <property type="evidence" value="ECO:0007669"/>
    <property type="project" value="UniProtKB-SubCell"/>
</dbReference>
<keyword evidence="2" id="KW-0813">Transport</keyword>
<name>A0A395VB74_9FIRM</name>
<dbReference type="GO" id="GO:0055085">
    <property type="term" value="P:transmembrane transport"/>
    <property type="evidence" value="ECO:0007669"/>
    <property type="project" value="InterPro"/>
</dbReference>
<proteinExistence type="predicted"/>
<dbReference type="EMBL" id="QRVL01000007">
    <property type="protein sequence ID" value="RGS40474.1"/>
    <property type="molecule type" value="Genomic_DNA"/>
</dbReference>
<gene>
    <name evidence="9" type="ORF">DWX93_10015</name>
</gene>
<feature type="transmembrane region" description="Helical" evidence="7">
    <location>
        <begin position="78"/>
        <end position="96"/>
    </location>
</feature>
<dbReference type="RefSeq" id="WP_118097557.1">
    <property type="nucleotide sequence ID" value="NZ_QRVL01000007.1"/>
</dbReference>
<feature type="transmembrane region" description="Helical" evidence="7">
    <location>
        <begin position="160"/>
        <end position="182"/>
    </location>
</feature>
<keyword evidence="4 7" id="KW-0812">Transmembrane</keyword>
<feature type="transmembrane region" description="Helical" evidence="7">
    <location>
        <begin position="287"/>
        <end position="306"/>
    </location>
</feature>
<evidence type="ECO:0000313" key="10">
    <source>
        <dbReference type="Proteomes" id="UP000266172"/>
    </source>
</evidence>
<dbReference type="Proteomes" id="UP000266172">
    <property type="component" value="Unassembled WGS sequence"/>
</dbReference>
<feature type="transmembrane region" description="Helical" evidence="7">
    <location>
        <begin position="35"/>
        <end position="57"/>
    </location>
</feature>
<accession>A0A395VB74</accession>
<dbReference type="InterPro" id="IPR004680">
    <property type="entry name" value="Cit_transptr-like_dom"/>
</dbReference>
<feature type="transmembrane region" description="Helical" evidence="7">
    <location>
        <begin position="210"/>
        <end position="240"/>
    </location>
</feature>
<evidence type="ECO:0000259" key="8">
    <source>
        <dbReference type="Pfam" id="PF03600"/>
    </source>
</evidence>
<evidence type="ECO:0000256" key="7">
    <source>
        <dbReference type="SAM" id="Phobius"/>
    </source>
</evidence>
<dbReference type="AlphaFoldDB" id="A0A395VB74"/>
<feature type="transmembrane region" description="Helical" evidence="7">
    <location>
        <begin position="353"/>
        <end position="374"/>
    </location>
</feature>
<evidence type="ECO:0000256" key="4">
    <source>
        <dbReference type="ARBA" id="ARBA00022692"/>
    </source>
</evidence>
<evidence type="ECO:0000256" key="2">
    <source>
        <dbReference type="ARBA" id="ARBA00022448"/>
    </source>
</evidence>
<keyword evidence="6 7" id="KW-0472">Membrane</keyword>
<evidence type="ECO:0000256" key="6">
    <source>
        <dbReference type="ARBA" id="ARBA00023136"/>
    </source>
</evidence>
<keyword evidence="5 7" id="KW-1133">Transmembrane helix</keyword>
<reference evidence="9 10" key="1">
    <citation type="submission" date="2018-08" db="EMBL/GenBank/DDBJ databases">
        <title>A genome reference for cultivated species of the human gut microbiota.</title>
        <authorList>
            <person name="Zou Y."/>
            <person name="Xue W."/>
            <person name="Luo G."/>
        </authorList>
    </citation>
    <scope>NUCLEOTIDE SEQUENCE [LARGE SCALE GENOMIC DNA]</scope>
    <source>
        <strain evidence="9 10">AF22-12AC</strain>
    </source>
</reference>
<sequence length="375" mass="40981">MLQKITDFIKKETVLTIATVLAVASAFWVHPGPQYVGYIDWRVLGILLSLMLIVAGFQSNGLFDAIGSRLLAKTKDTAQLMLVLVFLCFFSSMFITNDVALLTFVPFACTILQKCHQERLIVTTFVLQTLAANLGSMLTPVGNPQNLYLYSISGAGLGEFVGWMAPYTLVSGVLLLLVVFVLSAGKRRISLETEALLQTPGAAGRKKNGIYLALFVLSLLSVARVLPWELMLAVVLIVLIFTDRAVFLQVDYCLLFTFISFFIFIGNMGNIEAVRSVLQSLVAGRELAVGIGASQIISNVPATLLLADFTQDIKNLTIGVNLGGLGTLIASMASLISYKIYAHNYNKTKGHYLLWFTIANVLFLAVLVLVYVFIS</sequence>
<comment type="caution">
    <text evidence="9">The sequence shown here is derived from an EMBL/GenBank/DDBJ whole genome shotgun (WGS) entry which is preliminary data.</text>
</comment>
<keyword evidence="3" id="KW-1003">Cell membrane</keyword>
<organism evidence="9 10">
    <name type="scientific">Roseburia hominis</name>
    <dbReference type="NCBI Taxonomy" id="301301"/>
    <lineage>
        <taxon>Bacteria</taxon>
        <taxon>Bacillati</taxon>
        <taxon>Bacillota</taxon>
        <taxon>Clostridia</taxon>
        <taxon>Lachnospirales</taxon>
        <taxon>Lachnospiraceae</taxon>
        <taxon>Roseburia</taxon>
    </lineage>
</organism>
<dbReference type="Pfam" id="PF03600">
    <property type="entry name" value="CitMHS"/>
    <property type="match status" value="1"/>
</dbReference>